<comment type="subcellular location">
    <subcellularLocation>
        <location evidence="1">Membrane</location>
    </subcellularLocation>
</comment>
<reference evidence="6" key="1">
    <citation type="journal article" date="2021" name="Nat. Commun.">
        <title>Genetic determinants of endophytism in the Arabidopsis root mycobiome.</title>
        <authorList>
            <person name="Mesny F."/>
            <person name="Miyauchi S."/>
            <person name="Thiergart T."/>
            <person name="Pickel B."/>
            <person name="Atanasova L."/>
            <person name="Karlsson M."/>
            <person name="Huettel B."/>
            <person name="Barry K.W."/>
            <person name="Haridas S."/>
            <person name="Chen C."/>
            <person name="Bauer D."/>
            <person name="Andreopoulos W."/>
            <person name="Pangilinan J."/>
            <person name="LaButti K."/>
            <person name="Riley R."/>
            <person name="Lipzen A."/>
            <person name="Clum A."/>
            <person name="Drula E."/>
            <person name="Henrissat B."/>
            <person name="Kohler A."/>
            <person name="Grigoriev I.V."/>
            <person name="Martin F.M."/>
            <person name="Hacquard S."/>
        </authorList>
    </citation>
    <scope>NUCLEOTIDE SEQUENCE</scope>
    <source>
        <strain evidence="6">MPI-CAGE-AT-0016</strain>
    </source>
</reference>
<evidence type="ECO:0008006" key="8">
    <source>
        <dbReference type="Google" id="ProtNLM"/>
    </source>
</evidence>
<dbReference type="AlphaFoldDB" id="A0A8K0X3J8"/>
<organism evidence="6 7">
    <name type="scientific">Plectosphaerella cucumerina</name>
    <dbReference type="NCBI Taxonomy" id="40658"/>
    <lineage>
        <taxon>Eukaryota</taxon>
        <taxon>Fungi</taxon>
        <taxon>Dikarya</taxon>
        <taxon>Ascomycota</taxon>
        <taxon>Pezizomycotina</taxon>
        <taxon>Sordariomycetes</taxon>
        <taxon>Hypocreomycetidae</taxon>
        <taxon>Glomerellales</taxon>
        <taxon>Plectosphaerellaceae</taxon>
        <taxon>Plectosphaerella</taxon>
    </lineage>
</organism>
<evidence type="ECO:0000313" key="6">
    <source>
        <dbReference type="EMBL" id="KAH7361453.1"/>
    </source>
</evidence>
<evidence type="ECO:0000256" key="5">
    <source>
        <dbReference type="SAM" id="Phobius"/>
    </source>
</evidence>
<dbReference type="InterPro" id="IPR001129">
    <property type="entry name" value="Membr-assoc_MAPEG"/>
</dbReference>
<evidence type="ECO:0000256" key="1">
    <source>
        <dbReference type="ARBA" id="ARBA00004370"/>
    </source>
</evidence>
<dbReference type="PANTHER" id="PTHR35371">
    <property type="entry name" value="INNER MEMBRANE PROTEIN"/>
    <property type="match status" value="1"/>
</dbReference>
<keyword evidence="2 5" id="KW-0812">Transmembrane</keyword>
<sequence length="155" mass="16682">MSFIGLDFAQKGLALYTIPATWLLTMLPHAYSGLASGNNLDPAYPRALTENLSRDEAMDKRKKQRIMRAVAAEANTLETLGVVAGAVVAATASGADARLTNLLSFGILGVRAVYIYVYVMLQEDRSMAPVRSIIWTVNMIGVISLYVVAARAMAA</sequence>
<dbReference type="GO" id="GO:0016020">
    <property type="term" value="C:membrane"/>
    <property type="evidence" value="ECO:0007669"/>
    <property type="project" value="UniProtKB-SubCell"/>
</dbReference>
<keyword evidence="4 5" id="KW-0472">Membrane</keyword>
<dbReference type="OrthoDB" id="2122304at2759"/>
<gene>
    <name evidence="6" type="ORF">B0T11DRAFT_327638</name>
</gene>
<keyword evidence="3 5" id="KW-1133">Transmembrane helix</keyword>
<protein>
    <recommendedName>
        <fullName evidence="8">MAPEG family protein</fullName>
    </recommendedName>
</protein>
<keyword evidence="7" id="KW-1185">Reference proteome</keyword>
<evidence type="ECO:0000256" key="3">
    <source>
        <dbReference type="ARBA" id="ARBA00022989"/>
    </source>
</evidence>
<accession>A0A8K0X3J8</accession>
<evidence type="ECO:0000313" key="7">
    <source>
        <dbReference type="Proteomes" id="UP000813385"/>
    </source>
</evidence>
<dbReference type="Pfam" id="PF01124">
    <property type="entry name" value="MAPEG"/>
    <property type="match status" value="1"/>
</dbReference>
<proteinExistence type="predicted"/>
<comment type="caution">
    <text evidence="6">The sequence shown here is derived from an EMBL/GenBank/DDBJ whole genome shotgun (WGS) entry which is preliminary data.</text>
</comment>
<dbReference type="Proteomes" id="UP000813385">
    <property type="component" value="Unassembled WGS sequence"/>
</dbReference>
<dbReference type="InterPro" id="IPR023352">
    <property type="entry name" value="MAPEG-like_dom_sf"/>
</dbReference>
<dbReference type="SUPFAM" id="SSF161084">
    <property type="entry name" value="MAPEG domain-like"/>
    <property type="match status" value="1"/>
</dbReference>
<dbReference type="Gene3D" id="1.20.120.550">
    <property type="entry name" value="Membrane associated eicosanoid/glutathione metabolism-like domain"/>
    <property type="match status" value="1"/>
</dbReference>
<dbReference type="EMBL" id="JAGPXD010000003">
    <property type="protein sequence ID" value="KAH7361453.1"/>
    <property type="molecule type" value="Genomic_DNA"/>
</dbReference>
<evidence type="ECO:0000256" key="4">
    <source>
        <dbReference type="ARBA" id="ARBA00023136"/>
    </source>
</evidence>
<name>A0A8K0X3J8_9PEZI</name>
<feature type="transmembrane region" description="Helical" evidence="5">
    <location>
        <begin position="70"/>
        <end position="90"/>
    </location>
</feature>
<feature type="transmembrane region" description="Helical" evidence="5">
    <location>
        <begin position="102"/>
        <end position="121"/>
    </location>
</feature>
<evidence type="ECO:0000256" key="2">
    <source>
        <dbReference type="ARBA" id="ARBA00022692"/>
    </source>
</evidence>
<feature type="transmembrane region" description="Helical" evidence="5">
    <location>
        <begin position="133"/>
        <end position="154"/>
    </location>
</feature>
<dbReference type="PANTHER" id="PTHR35371:SF1">
    <property type="entry name" value="BLR7753 PROTEIN"/>
    <property type="match status" value="1"/>
</dbReference>